<dbReference type="GO" id="GO:0006552">
    <property type="term" value="P:L-leucine catabolic process"/>
    <property type="evidence" value="ECO:0007669"/>
    <property type="project" value="TreeGrafter"/>
</dbReference>
<dbReference type="Gene3D" id="3.20.20.70">
    <property type="entry name" value="Aldolase class I"/>
    <property type="match status" value="1"/>
</dbReference>
<accession>A0A6B2LBC1</accession>
<dbReference type="FunFam" id="3.20.20.70:FF:000201">
    <property type="entry name" value="Hydroxymethylglutaryl-CoA lyase"/>
    <property type="match status" value="1"/>
</dbReference>
<dbReference type="GO" id="GO:0046951">
    <property type="term" value="P:ketone body biosynthetic process"/>
    <property type="evidence" value="ECO:0007669"/>
    <property type="project" value="TreeGrafter"/>
</dbReference>
<evidence type="ECO:0000259" key="7">
    <source>
        <dbReference type="PROSITE" id="PS50991"/>
    </source>
</evidence>
<dbReference type="PANTHER" id="PTHR42738">
    <property type="entry name" value="HYDROXYMETHYLGLUTARYL-COA LYASE"/>
    <property type="match status" value="1"/>
</dbReference>
<dbReference type="InterPro" id="IPR000891">
    <property type="entry name" value="PYR_CT"/>
</dbReference>
<evidence type="ECO:0000256" key="6">
    <source>
        <dbReference type="ARBA" id="ARBA00049877"/>
    </source>
</evidence>
<dbReference type="InterPro" id="IPR043594">
    <property type="entry name" value="HMGL"/>
</dbReference>
<dbReference type="AlphaFoldDB" id="A0A6B2LBC1"/>
<dbReference type="UniPathway" id="UPA00896">
    <property type="reaction ID" value="UER00863"/>
</dbReference>
<keyword evidence="5" id="KW-0456">Lyase</keyword>
<evidence type="ECO:0000256" key="3">
    <source>
        <dbReference type="ARBA" id="ARBA00012910"/>
    </source>
</evidence>
<dbReference type="PROSITE" id="PS50991">
    <property type="entry name" value="PYR_CT"/>
    <property type="match status" value="1"/>
</dbReference>
<dbReference type="InterPro" id="IPR013785">
    <property type="entry name" value="Aldolase_TIM"/>
</dbReference>
<dbReference type="Pfam" id="PF00682">
    <property type="entry name" value="HMGL-like"/>
    <property type="match status" value="1"/>
</dbReference>
<sequence>MQNEKSILPHPVKVQFIDRLVDCGLKVVEATAFVSPKAVPQMADHNEVLKGLGKREGVFYPVLVPNLKGYTNAVSAGAQEVAVFGSASEAFSQANIKCSIEESFTRFAEVLSSAKKDNIRVRGYVSCISHDPFSGPVPSSSTAAVALRLYKMGCYEISLGDTTGTANSAKIADVIGHVVEAGVPVHNIAVHCHDTYGQALANILTAVQMGVSVVDSSVSGLGGCPYAPGSSGNVATEDVVYMLQEMGIETGVDLNKLVEVGQWICKNLNRPSTSKVNLALTHKLLKK</sequence>
<dbReference type="GO" id="GO:0046872">
    <property type="term" value="F:metal ion binding"/>
    <property type="evidence" value="ECO:0007669"/>
    <property type="project" value="UniProtKB-KW"/>
</dbReference>
<dbReference type="NCBIfam" id="NF004283">
    <property type="entry name" value="PRK05692.1"/>
    <property type="match status" value="1"/>
</dbReference>
<keyword evidence="4" id="KW-0479">Metal-binding</keyword>
<dbReference type="SUPFAM" id="SSF51569">
    <property type="entry name" value="Aldolase"/>
    <property type="match status" value="1"/>
</dbReference>
<comment type="similarity">
    <text evidence="2">Belongs to the HMG-CoA lyase family.</text>
</comment>
<dbReference type="EMBL" id="GIBP01005364">
    <property type="protein sequence ID" value="NDV34333.1"/>
    <property type="molecule type" value="Transcribed_RNA"/>
</dbReference>
<dbReference type="CDD" id="cd07938">
    <property type="entry name" value="DRE_TIM_HMGL"/>
    <property type="match status" value="1"/>
</dbReference>
<evidence type="ECO:0000313" key="8">
    <source>
        <dbReference type="EMBL" id="NDV34333.1"/>
    </source>
</evidence>
<name>A0A6B2LBC1_9EUKA</name>
<proteinExistence type="inferred from homology"/>
<evidence type="ECO:0000256" key="4">
    <source>
        <dbReference type="ARBA" id="ARBA00022723"/>
    </source>
</evidence>
<feature type="domain" description="Pyruvate carboxyltransferase" evidence="7">
    <location>
        <begin position="1"/>
        <end position="258"/>
    </location>
</feature>
<protein>
    <recommendedName>
        <fullName evidence="3">hydroxymethylglutaryl-CoA lyase</fullName>
        <ecNumber evidence="3">4.1.3.4</ecNumber>
    </recommendedName>
</protein>
<organism evidence="8">
    <name type="scientific">Arcella intermedia</name>
    <dbReference type="NCBI Taxonomy" id="1963864"/>
    <lineage>
        <taxon>Eukaryota</taxon>
        <taxon>Amoebozoa</taxon>
        <taxon>Tubulinea</taxon>
        <taxon>Elardia</taxon>
        <taxon>Arcellinida</taxon>
        <taxon>Sphaerothecina</taxon>
        <taxon>Arcellidae</taxon>
        <taxon>Arcella</taxon>
    </lineage>
</organism>
<evidence type="ECO:0000256" key="5">
    <source>
        <dbReference type="ARBA" id="ARBA00023239"/>
    </source>
</evidence>
<comment type="catalytic activity">
    <reaction evidence="6">
        <text>(3S)-3-hydroxy-3-methylglutaryl-CoA = acetoacetate + acetyl-CoA</text>
        <dbReference type="Rhea" id="RHEA:24404"/>
        <dbReference type="ChEBI" id="CHEBI:13705"/>
        <dbReference type="ChEBI" id="CHEBI:43074"/>
        <dbReference type="ChEBI" id="CHEBI:57288"/>
        <dbReference type="EC" id="4.1.3.4"/>
    </reaction>
</comment>
<reference evidence="8" key="1">
    <citation type="journal article" date="2020" name="J. Eukaryot. Microbiol.">
        <title>De novo Sequencing, Assembly and Annotation of the Transcriptome for the Free-Living Testate Amoeba Arcella intermedia.</title>
        <authorList>
            <person name="Ribeiro G.M."/>
            <person name="Porfirio-Sousa A.L."/>
            <person name="Maurer-Alcala X.X."/>
            <person name="Katz L.A."/>
            <person name="Lahr D.J.G."/>
        </authorList>
    </citation>
    <scope>NUCLEOTIDE SEQUENCE</scope>
</reference>
<dbReference type="EC" id="4.1.3.4" evidence="3"/>
<comment type="pathway">
    <text evidence="1">Metabolic intermediate metabolism; (S)-3-hydroxy-3-methylglutaryl-CoA degradation; acetoacetate from (S)-3-hydroxy-3-methylglutaryl-CoA: step 1/1.</text>
</comment>
<evidence type="ECO:0000256" key="2">
    <source>
        <dbReference type="ARBA" id="ARBA00009405"/>
    </source>
</evidence>
<dbReference type="PANTHER" id="PTHR42738:SF7">
    <property type="entry name" value="HYDROXYMETHYLGLUTARYL-COA LYASE"/>
    <property type="match status" value="1"/>
</dbReference>
<evidence type="ECO:0000256" key="1">
    <source>
        <dbReference type="ARBA" id="ARBA00005143"/>
    </source>
</evidence>
<dbReference type="GO" id="GO:0004419">
    <property type="term" value="F:hydroxymethylglutaryl-CoA lyase activity"/>
    <property type="evidence" value="ECO:0007669"/>
    <property type="project" value="UniProtKB-EC"/>
</dbReference>